<keyword evidence="1" id="KW-0812">Transmembrane</keyword>
<accession>A0A2H0R7H5</accession>
<dbReference type="EMBL" id="PCXP01000021">
    <property type="protein sequence ID" value="PIR41775.1"/>
    <property type="molecule type" value="Genomic_DNA"/>
</dbReference>
<feature type="transmembrane region" description="Helical" evidence="1">
    <location>
        <begin position="80"/>
        <end position="99"/>
    </location>
</feature>
<evidence type="ECO:0000313" key="3">
    <source>
        <dbReference type="Proteomes" id="UP000230208"/>
    </source>
</evidence>
<proteinExistence type="predicted"/>
<dbReference type="Proteomes" id="UP000230208">
    <property type="component" value="Unassembled WGS sequence"/>
</dbReference>
<protein>
    <submittedName>
        <fullName evidence="2">Uncharacterized protein</fullName>
    </submittedName>
</protein>
<organism evidence="2 3">
    <name type="scientific">Candidatus Yanofskybacteria bacterium CG10_big_fil_rev_8_21_14_0_10_37_15</name>
    <dbReference type="NCBI Taxonomy" id="1975097"/>
    <lineage>
        <taxon>Bacteria</taxon>
        <taxon>Candidatus Yanofskyibacteriota</taxon>
    </lineage>
</organism>
<comment type="caution">
    <text evidence="2">The sequence shown here is derived from an EMBL/GenBank/DDBJ whole genome shotgun (WGS) entry which is preliminary data.</text>
</comment>
<gene>
    <name evidence="2" type="ORF">COV30_01925</name>
</gene>
<dbReference type="AlphaFoldDB" id="A0A2H0R7H5"/>
<feature type="transmembrane region" description="Helical" evidence="1">
    <location>
        <begin position="34"/>
        <end position="51"/>
    </location>
</feature>
<evidence type="ECO:0000313" key="2">
    <source>
        <dbReference type="EMBL" id="PIR41775.1"/>
    </source>
</evidence>
<feature type="transmembrane region" description="Helical" evidence="1">
    <location>
        <begin position="58"/>
        <end position="74"/>
    </location>
</feature>
<keyword evidence="1" id="KW-1133">Transmembrane helix</keyword>
<name>A0A2H0R7H5_9BACT</name>
<sequence length="108" mass="12941">MILRLILSLFASVSTCMAVYYLLDSFEFIKHGKAFKGQTKSISFFIILFAIRNRLKKATIWFVFSVLTLSYLVFFWNPSWITAMILPFLYLVFLLKTWYEEFQLRKRV</sequence>
<reference evidence="2 3" key="1">
    <citation type="submission" date="2017-09" db="EMBL/GenBank/DDBJ databases">
        <title>Depth-based differentiation of microbial function through sediment-hosted aquifers and enrichment of novel symbionts in the deep terrestrial subsurface.</title>
        <authorList>
            <person name="Probst A.J."/>
            <person name="Ladd B."/>
            <person name="Jarett J.K."/>
            <person name="Geller-Mcgrath D.E."/>
            <person name="Sieber C.M."/>
            <person name="Emerson J.B."/>
            <person name="Anantharaman K."/>
            <person name="Thomas B.C."/>
            <person name="Malmstrom R."/>
            <person name="Stieglmeier M."/>
            <person name="Klingl A."/>
            <person name="Woyke T."/>
            <person name="Ryan C.M."/>
            <person name="Banfield J.F."/>
        </authorList>
    </citation>
    <scope>NUCLEOTIDE SEQUENCE [LARGE SCALE GENOMIC DNA]</scope>
    <source>
        <strain evidence="2">CG10_big_fil_rev_8_21_14_0_10_37_15</strain>
    </source>
</reference>
<evidence type="ECO:0000256" key="1">
    <source>
        <dbReference type="SAM" id="Phobius"/>
    </source>
</evidence>
<keyword evidence="1" id="KW-0472">Membrane</keyword>